<dbReference type="InParanoid" id="H2U054"/>
<evidence type="ECO:0000256" key="5">
    <source>
        <dbReference type="PROSITE-ProRule" id="PRU00277"/>
    </source>
</evidence>
<evidence type="ECO:0000256" key="7">
    <source>
        <dbReference type="SAM" id="SignalP"/>
    </source>
</evidence>
<evidence type="ECO:0000256" key="4">
    <source>
        <dbReference type="ARBA" id="ARBA00023235"/>
    </source>
</evidence>
<feature type="domain" description="PPIase FKBP-type" evidence="8">
    <location>
        <begin position="52"/>
        <end position="139"/>
    </location>
</feature>
<reference evidence="9" key="2">
    <citation type="submission" date="2025-08" db="UniProtKB">
        <authorList>
            <consortium name="Ensembl"/>
        </authorList>
    </citation>
    <scope>IDENTIFICATION</scope>
</reference>
<dbReference type="GeneTree" id="ENSGT00940000159521"/>
<dbReference type="GO" id="GO:0003755">
    <property type="term" value="F:peptidyl-prolyl cis-trans isomerase activity"/>
    <property type="evidence" value="ECO:0007669"/>
    <property type="project" value="UniProtKB-KW"/>
</dbReference>
<keyword evidence="10" id="KW-1185">Reference proteome</keyword>
<dbReference type="EC" id="5.2.1.8" evidence="2 5"/>
<dbReference type="Proteomes" id="UP000005226">
    <property type="component" value="Chromosome 19"/>
</dbReference>
<comment type="catalytic activity">
    <reaction evidence="1 5">
        <text>[protein]-peptidylproline (omega=180) = [protein]-peptidylproline (omega=0)</text>
        <dbReference type="Rhea" id="RHEA:16237"/>
        <dbReference type="Rhea" id="RHEA-COMP:10747"/>
        <dbReference type="Rhea" id="RHEA-COMP:10748"/>
        <dbReference type="ChEBI" id="CHEBI:83833"/>
        <dbReference type="ChEBI" id="CHEBI:83834"/>
        <dbReference type="EC" id="5.2.1.8"/>
    </reaction>
</comment>
<gene>
    <name evidence="9" type="primary">fkbp11</name>
</gene>
<dbReference type="Gene3D" id="3.10.50.40">
    <property type="match status" value="1"/>
</dbReference>
<dbReference type="Pfam" id="PF00254">
    <property type="entry name" value="FKBP_C"/>
    <property type="match status" value="1"/>
</dbReference>
<evidence type="ECO:0000256" key="2">
    <source>
        <dbReference type="ARBA" id="ARBA00013194"/>
    </source>
</evidence>
<dbReference type="Ensembl" id="ENSTRUT00000030430.3">
    <property type="protein sequence ID" value="ENSTRUP00000030313.3"/>
    <property type="gene ID" value="ENSTRUG00000011977.3"/>
</dbReference>
<evidence type="ECO:0000256" key="1">
    <source>
        <dbReference type="ARBA" id="ARBA00000971"/>
    </source>
</evidence>
<dbReference type="AlphaFoldDB" id="H2U054"/>
<feature type="signal peptide" evidence="7">
    <location>
        <begin position="1"/>
        <end position="26"/>
    </location>
</feature>
<proteinExistence type="predicted"/>
<keyword evidence="6" id="KW-0472">Membrane</keyword>
<dbReference type="PANTHER" id="PTHR45779:SF2">
    <property type="entry name" value="PEPTIDYL-PROLYL CIS-TRANS ISOMERASE FKBP11"/>
    <property type="match status" value="1"/>
</dbReference>
<name>H2U054_TAKRU</name>
<evidence type="ECO:0000256" key="6">
    <source>
        <dbReference type="SAM" id="Phobius"/>
    </source>
</evidence>
<dbReference type="CTD" id="51303"/>
<dbReference type="OMA" id="VFTCGLA"/>
<protein>
    <recommendedName>
        <fullName evidence="2 5">peptidylprolyl isomerase</fullName>
        <ecNumber evidence="2 5">5.2.1.8</ecNumber>
    </recommendedName>
</protein>
<keyword evidence="7" id="KW-0732">Signal</keyword>
<dbReference type="RefSeq" id="XP_003973229.2">
    <property type="nucleotide sequence ID" value="XM_003973180.3"/>
</dbReference>
<dbReference type="OrthoDB" id="1902587at2759"/>
<keyword evidence="3 5" id="KW-0697">Rotamase</keyword>
<feature type="transmembrane region" description="Helical" evidence="6">
    <location>
        <begin position="151"/>
        <end position="172"/>
    </location>
</feature>
<reference evidence="9 10" key="1">
    <citation type="journal article" date="2011" name="Genome Biol. Evol.">
        <title>Integration of the genetic map and genome assembly of fugu facilitates insights into distinct features of genome evolution in teleosts and mammals.</title>
        <authorList>
            <person name="Kai W."/>
            <person name="Kikuchi K."/>
            <person name="Tohari S."/>
            <person name="Chew A.K."/>
            <person name="Tay A."/>
            <person name="Fujiwara A."/>
            <person name="Hosoya S."/>
            <person name="Suetake H."/>
            <person name="Naruse K."/>
            <person name="Brenner S."/>
            <person name="Suzuki Y."/>
            <person name="Venkatesh B."/>
        </authorList>
    </citation>
    <scope>NUCLEOTIDE SEQUENCE [LARGE SCALE GENOMIC DNA]</scope>
</reference>
<dbReference type="FunCoup" id="H2U054">
    <property type="interactions" value="6"/>
</dbReference>
<dbReference type="eggNOG" id="KOG0549">
    <property type="taxonomic scope" value="Eukaryota"/>
</dbReference>
<dbReference type="HOGENOM" id="CLU_013615_8_0_1"/>
<evidence type="ECO:0000256" key="3">
    <source>
        <dbReference type="ARBA" id="ARBA00023110"/>
    </source>
</evidence>
<dbReference type="SUPFAM" id="SSF54534">
    <property type="entry name" value="FKBP-like"/>
    <property type="match status" value="1"/>
</dbReference>
<dbReference type="InterPro" id="IPR046357">
    <property type="entry name" value="PPIase_dom_sf"/>
</dbReference>
<keyword evidence="4 5" id="KW-0413">Isomerase</keyword>
<accession>H2U054</accession>
<keyword evidence="6" id="KW-0812">Transmembrane</keyword>
<dbReference type="InterPro" id="IPR001179">
    <property type="entry name" value="PPIase_FKBP_dom"/>
</dbReference>
<dbReference type="PROSITE" id="PS50059">
    <property type="entry name" value="FKBP_PPIASE"/>
    <property type="match status" value="1"/>
</dbReference>
<keyword evidence="6" id="KW-1133">Transmembrane helix</keyword>
<evidence type="ECO:0000313" key="9">
    <source>
        <dbReference type="Ensembl" id="ENSTRUP00000030313.3"/>
    </source>
</evidence>
<dbReference type="GO" id="GO:0071391">
    <property type="term" value="P:cellular response to estrogen stimulus"/>
    <property type="evidence" value="ECO:0007669"/>
    <property type="project" value="Ensembl"/>
</dbReference>
<dbReference type="STRING" id="31033.ENSTRUP00000030313"/>
<evidence type="ECO:0000313" key="10">
    <source>
        <dbReference type="Proteomes" id="UP000005226"/>
    </source>
</evidence>
<evidence type="ECO:0000259" key="8">
    <source>
        <dbReference type="PROSITE" id="PS50059"/>
    </source>
</evidence>
<dbReference type="InterPro" id="IPR044609">
    <property type="entry name" value="FKBP2/11"/>
</dbReference>
<organism evidence="9 10">
    <name type="scientific">Takifugu rubripes</name>
    <name type="common">Japanese pufferfish</name>
    <name type="synonym">Fugu rubripes</name>
    <dbReference type="NCBI Taxonomy" id="31033"/>
    <lineage>
        <taxon>Eukaryota</taxon>
        <taxon>Metazoa</taxon>
        <taxon>Chordata</taxon>
        <taxon>Craniata</taxon>
        <taxon>Vertebrata</taxon>
        <taxon>Euteleostomi</taxon>
        <taxon>Actinopterygii</taxon>
        <taxon>Neopterygii</taxon>
        <taxon>Teleostei</taxon>
        <taxon>Neoteleostei</taxon>
        <taxon>Acanthomorphata</taxon>
        <taxon>Eupercaria</taxon>
        <taxon>Tetraodontiformes</taxon>
        <taxon>Tetradontoidea</taxon>
        <taxon>Tetraodontidae</taxon>
        <taxon>Takifugu</taxon>
    </lineage>
</organism>
<reference evidence="9" key="3">
    <citation type="submission" date="2025-09" db="UniProtKB">
        <authorList>
            <consortium name="Ensembl"/>
        </authorList>
    </citation>
    <scope>IDENTIFICATION</scope>
</reference>
<feature type="chain" id="PRO_5030172386" description="peptidylprolyl isomerase" evidence="7">
    <location>
        <begin position="27"/>
        <end position="193"/>
    </location>
</feature>
<dbReference type="PANTHER" id="PTHR45779">
    <property type="entry name" value="PEPTIDYLPROLYL ISOMERASE"/>
    <property type="match status" value="1"/>
</dbReference>
<dbReference type="GO" id="GO:0005783">
    <property type="term" value="C:endoplasmic reticulum"/>
    <property type="evidence" value="ECO:0007669"/>
    <property type="project" value="TreeGrafter"/>
</dbReference>
<dbReference type="KEGG" id="tru:101063529"/>
<dbReference type="GeneID" id="101063529"/>
<sequence>MAALFRDLTMKTSVFLLLLACRLAQCEPNPVEELQVETLVKPETCSVLSTMGDSLRIHYTGKLVDGKVFDSSLSRDTLLVELGKRTVIAGLEQSLIGVCEGQKIKAVIPPHLAYGKKGYPPTIPGDAVLEFEVEVVSLMPQTPWQKMINDVLPLVCLVLVPTLLALVGLYLYKKANAQKSGKKKAKDKKSKKK</sequence>